<dbReference type="Proteomes" id="UP001501612">
    <property type="component" value="Unassembled WGS sequence"/>
</dbReference>
<accession>A0ABP5AGM3</accession>
<evidence type="ECO:0000313" key="2">
    <source>
        <dbReference type="EMBL" id="GAA1911517.1"/>
    </source>
</evidence>
<evidence type="ECO:0000256" key="1">
    <source>
        <dbReference type="SAM" id="MobiDB-lite"/>
    </source>
</evidence>
<protein>
    <recommendedName>
        <fullName evidence="4">DUF2613 family protein</fullName>
    </recommendedName>
</protein>
<keyword evidence="3" id="KW-1185">Reference proteome</keyword>
<feature type="region of interest" description="Disordered" evidence="1">
    <location>
        <begin position="33"/>
        <end position="55"/>
    </location>
</feature>
<reference evidence="3" key="1">
    <citation type="journal article" date="2019" name="Int. J. Syst. Evol. Microbiol.">
        <title>The Global Catalogue of Microorganisms (GCM) 10K type strain sequencing project: providing services to taxonomists for standard genome sequencing and annotation.</title>
        <authorList>
            <consortium name="The Broad Institute Genomics Platform"/>
            <consortium name="The Broad Institute Genome Sequencing Center for Infectious Disease"/>
            <person name="Wu L."/>
            <person name="Ma J."/>
        </authorList>
    </citation>
    <scope>NUCLEOTIDE SEQUENCE [LARGE SCALE GENOMIC DNA]</scope>
    <source>
        <strain evidence="3">JCM 14046</strain>
    </source>
</reference>
<organism evidence="2 3">
    <name type="scientific">Nocardioides lentus</name>
    <dbReference type="NCBI Taxonomy" id="338077"/>
    <lineage>
        <taxon>Bacteria</taxon>
        <taxon>Bacillati</taxon>
        <taxon>Actinomycetota</taxon>
        <taxon>Actinomycetes</taxon>
        <taxon>Propionibacteriales</taxon>
        <taxon>Nocardioidaceae</taxon>
        <taxon>Nocardioides</taxon>
    </lineage>
</organism>
<dbReference type="Pfam" id="PF11021">
    <property type="entry name" value="DUF2613"/>
    <property type="match status" value="1"/>
</dbReference>
<gene>
    <name evidence="2" type="ORF">GCM10009737_11260</name>
</gene>
<dbReference type="EMBL" id="BAAAMY010000002">
    <property type="protein sequence ID" value="GAA1911517.1"/>
    <property type="molecule type" value="Genomic_DNA"/>
</dbReference>
<sequence>MGTLLGSVGALLASVVVGGAVAAVTVVGLVNSQTDAPDQSPANVERPVVEYGSSS</sequence>
<comment type="caution">
    <text evidence="2">The sequence shown here is derived from an EMBL/GenBank/DDBJ whole genome shotgun (WGS) entry which is preliminary data.</text>
</comment>
<feature type="compositionally biased region" description="Polar residues" evidence="1">
    <location>
        <begin position="33"/>
        <end position="42"/>
    </location>
</feature>
<dbReference type="RefSeq" id="WP_344004888.1">
    <property type="nucleotide sequence ID" value="NZ_BAAAMY010000002.1"/>
</dbReference>
<proteinExistence type="predicted"/>
<evidence type="ECO:0000313" key="3">
    <source>
        <dbReference type="Proteomes" id="UP001501612"/>
    </source>
</evidence>
<evidence type="ECO:0008006" key="4">
    <source>
        <dbReference type="Google" id="ProtNLM"/>
    </source>
</evidence>
<name>A0ABP5AGM3_9ACTN</name>
<dbReference type="InterPro" id="IPR022566">
    <property type="entry name" value="DUF2613"/>
</dbReference>